<sequence length="31" mass="3707">MLDRRSEECFYTLPKTKLCYSLKSSFSDDRS</sequence>
<reference evidence="1" key="1">
    <citation type="submission" date="2014-09" db="EMBL/GenBank/DDBJ databases">
        <authorList>
            <person name="Magalhaes I.L.F."/>
            <person name="Oliveira U."/>
            <person name="Santos F.R."/>
            <person name="Vidigal T.H.D.A."/>
            <person name="Brescovit A.D."/>
            <person name="Santos A.J."/>
        </authorList>
    </citation>
    <scope>NUCLEOTIDE SEQUENCE</scope>
    <source>
        <tissue evidence="1">Shoot tissue taken approximately 20 cm above the soil surface</tissue>
    </source>
</reference>
<dbReference type="EMBL" id="GBRH01230985">
    <property type="protein sequence ID" value="JAD66910.1"/>
    <property type="molecule type" value="Transcribed_RNA"/>
</dbReference>
<protein>
    <submittedName>
        <fullName evidence="1">Uncharacterized protein</fullName>
    </submittedName>
</protein>
<evidence type="ECO:0000313" key="1">
    <source>
        <dbReference type="EMBL" id="JAD66910.1"/>
    </source>
</evidence>
<proteinExistence type="predicted"/>
<dbReference type="AlphaFoldDB" id="A0A0A9C0H4"/>
<name>A0A0A9C0H4_ARUDO</name>
<reference evidence="1" key="2">
    <citation type="journal article" date="2015" name="Data Brief">
        <title>Shoot transcriptome of the giant reed, Arundo donax.</title>
        <authorList>
            <person name="Barrero R.A."/>
            <person name="Guerrero F.D."/>
            <person name="Moolhuijzen P."/>
            <person name="Goolsby J.A."/>
            <person name="Tidwell J."/>
            <person name="Bellgard S.E."/>
            <person name="Bellgard M.I."/>
        </authorList>
    </citation>
    <scope>NUCLEOTIDE SEQUENCE</scope>
    <source>
        <tissue evidence="1">Shoot tissue taken approximately 20 cm above the soil surface</tissue>
    </source>
</reference>
<accession>A0A0A9C0H4</accession>
<organism evidence="1">
    <name type="scientific">Arundo donax</name>
    <name type="common">Giant reed</name>
    <name type="synonym">Donax arundinaceus</name>
    <dbReference type="NCBI Taxonomy" id="35708"/>
    <lineage>
        <taxon>Eukaryota</taxon>
        <taxon>Viridiplantae</taxon>
        <taxon>Streptophyta</taxon>
        <taxon>Embryophyta</taxon>
        <taxon>Tracheophyta</taxon>
        <taxon>Spermatophyta</taxon>
        <taxon>Magnoliopsida</taxon>
        <taxon>Liliopsida</taxon>
        <taxon>Poales</taxon>
        <taxon>Poaceae</taxon>
        <taxon>PACMAD clade</taxon>
        <taxon>Arundinoideae</taxon>
        <taxon>Arundineae</taxon>
        <taxon>Arundo</taxon>
    </lineage>
</organism>